<organism evidence="1 2">
    <name type="scientific">Hemibagrus guttatus</name>
    <dbReference type="NCBI Taxonomy" id="175788"/>
    <lineage>
        <taxon>Eukaryota</taxon>
        <taxon>Metazoa</taxon>
        <taxon>Chordata</taxon>
        <taxon>Craniata</taxon>
        <taxon>Vertebrata</taxon>
        <taxon>Euteleostomi</taxon>
        <taxon>Actinopterygii</taxon>
        <taxon>Neopterygii</taxon>
        <taxon>Teleostei</taxon>
        <taxon>Ostariophysi</taxon>
        <taxon>Siluriformes</taxon>
        <taxon>Bagridae</taxon>
        <taxon>Hemibagrus</taxon>
    </lineage>
</organism>
<protein>
    <submittedName>
        <fullName evidence="1">Uncharacterized protein</fullName>
    </submittedName>
</protein>
<accession>A0AAE0R799</accession>
<dbReference type="EMBL" id="JAUCMX010000005">
    <property type="protein sequence ID" value="KAK3545527.1"/>
    <property type="molecule type" value="Genomic_DNA"/>
</dbReference>
<sequence length="100" mass="11137">MDQSGAALRDALDDTDRDMFRRSSDDINVFTEAVVGFISKLADDTVQKMIIRTFPNHKPWVDKTIRDALRSCATAYNVGLASGDMDSYKAASYNVQKALK</sequence>
<proteinExistence type="predicted"/>
<keyword evidence="2" id="KW-1185">Reference proteome</keyword>
<reference evidence="1" key="1">
    <citation type="submission" date="2023-06" db="EMBL/GenBank/DDBJ databases">
        <title>Male Hemibagrus guttatus genome.</title>
        <authorList>
            <person name="Bian C."/>
        </authorList>
    </citation>
    <scope>NUCLEOTIDE SEQUENCE</scope>
    <source>
        <strain evidence="1">Male_cb2023</strain>
        <tissue evidence="1">Muscle</tissue>
    </source>
</reference>
<comment type="caution">
    <text evidence="1">The sequence shown here is derived from an EMBL/GenBank/DDBJ whole genome shotgun (WGS) entry which is preliminary data.</text>
</comment>
<evidence type="ECO:0000313" key="2">
    <source>
        <dbReference type="Proteomes" id="UP001274896"/>
    </source>
</evidence>
<dbReference type="Proteomes" id="UP001274896">
    <property type="component" value="Unassembled WGS sequence"/>
</dbReference>
<gene>
    <name evidence="1" type="ORF">QTP70_008036</name>
</gene>
<name>A0AAE0R799_9TELE</name>
<dbReference type="AlphaFoldDB" id="A0AAE0R799"/>
<evidence type="ECO:0000313" key="1">
    <source>
        <dbReference type="EMBL" id="KAK3545527.1"/>
    </source>
</evidence>